<organism evidence="2 3">
    <name type="scientific">Salirhabdus euzebyi</name>
    <dbReference type="NCBI Taxonomy" id="394506"/>
    <lineage>
        <taxon>Bacteria</taxon>
        <taxon>Bacillati</taxon>
        <taxon>Bacillota</taxon>
        <taxon>Bacilli</taxon>
        <taxon>Bacillales</taxon>
        <taxon>Bacillaceae</taxon>
        <taxon>Salirhabdus</taxon>
    </lineage>
</organism>
<sequence length="129" mass="14219">MSSPISNQVGTVLIPVKNLQRSAVFYTKILGQPLGKVRGPVYNLNIVGPTRVALDCDNFNDVIRNGEVNPSSHPLFTFETTNIELAHQFLLENNVEVDNIQLFGNTGLFHLKDLDGNIIMVHGAKVYGD</sequence>
<accession>A0A841PX22</accession>
<dbReference type="EMBL" id="JACHGH010000002">
    <property type="protein sequence ID" value="MBB6452514.1"/>
    <property type="molecule type" value="Genomic_DNA"/>
</dbReference>
<dbReference type="Pfam" id="PF00903">
    <property type="entry name" value="Glyoxalase"/>
    <property type="match status" value="1"/>
</dbReference>
<evidence type="ECO:0000313" key="3">
    <source>
        <dbReference type="Proteomes" id="UP000581688"/>
    </source>
</evidence>
<keyword evidence="2" id="KW-0223">Dioxygenase</keyword>
<dbReference type="SUPFAM" id="SSF54593">
    <property type="entry name" value="Glyoxalase/Bleomycin resistance protein/Dihydroxybiphenyl dioxygenase"/>
    <property type="match status" value="1"/>
</dbReference>
<keyword evidence="3" id="KW-1185">Reference proteome</keyword>
<keyword evidence="2" id="KW-0560">Oxidoreductase</keyword>
<dbReference type="GO" id="GO:0051213">
    <property type="term" value="F:dioxygenase activity"/>
    <property type="evidence" value="ECO:0007669"/>
    <property type="project" value="UniProtKB-KW"/>
</dbReference>
<evidence type="ECO:0000313" key="2">
    <source>
        <dbReference type="EMBL" id="MBB6452514.1"/>
    </source>
</evidence>
<dbReference type="Gene3D" id="3.10.180.10">
    <property type="entry name" value="2,3-Dihydroxybiphenyl 1,2-Dioxygenase, domain 1"/>
    <property type="match status" value="1"/>
</dbReference>
<dbReference type="InterPro" id="IPR029068">
    <property type="entry name" value="Glyas_Bleomycin-R_OHBP_Dase"/>
</dbReference>
<name>A0A841PX22_9BACI</name>
<dbReference type="Proteomes" id="UP000581688">
    <property type="component" value="Unassembled WGS sequence"/>
</dbReference>
<protein>
    <submittedName>
        <fullName evidence="2">Catechol 2,3-dioxygenase-like lactoylglutathione lyase family enzyme</fullName>
    </submittedName>
</protein>
<keyword evidence="2" id="KW-0456">Lyase</keyword>
<dbReference type="InterPro" id="IPR004360">
    <property type="entry name" value="Glyas_Fos-R_dOase_dom"/>
</dbReference>
<comment type="caution">
    <text evidence="2">The sequence shown here is derived from an EMBL/GenBank/DDBJ whole genome shotgun (WGS) entry which is preliminary data.</text>
</comment>
<dbReference type="CDD" id="cd06587">
    <property type="entry name" value="VOC"/>
    <property type="match status" value="1"/>
</dbReference>
<proteinExistence type="predicted"/>
<dbReference type="RefSeq" id="WP_174494837.1">
    <property type="nucleotide sequence ID" value="NZ_CADDWK010000002.1"/>
</dbReference>
<reference evidence="2 3" key="1">
    <citation type="submission" date="2020-08" db="EMBL/GenBank/DDBJ databases">
        <title>Genomic Encyclopedia of Type Strains, Phase IV (KMG-IV): sequencing the most valuable type-strain genomes for metagenomic binning, comparative biology and taxonomic classification.</title>
        <authorList>
            <person name="Goeker M."/>
        </authorList>
    </citation>
    <scope>NUCLEOTIDE SEQUENCE [LARGE SCALE GENOMIC DNA]</scope>
    <source>
        <strain evidence="2 3">DSM 19612</strain>
    </source>
</reference>
<dbReference type="InterPro" id="IPR037523">
    <property type="entry name" value="VOC_core"/>
</dbReference>
<evidence type="ECO:0000259" key="1">
    <source>
        <dbReference type="PROSITE" id="PS51819"/>
    </source>
</evidence>
<feature type="domain" description="VOC" evidence="1">
    <location>
        <begin position="8"/>
        <end position="124"/>
    </location>
</feature>
<dbReference type="GO" id="GO:0016829">
    <property type="term" value="F:lyase activity"/>
    <property type="evidence" value="ECO:0007669"/>
    <property type="project" value="UniProtKB-KW"/>
</dbReference>
<gene>
    <name evidence="2" type="ORF">HNQ94_000959</name>
</gene>
<dbReference type="AlphaFoldDB" id="A0A841PX22"/>
<dbReference type="PROSITE" id="PS51819">
    <property type="entry name" value="VOC"/>
    <property type="match status" value="1"/>
</dbReference>